<reference evidence="10" key="1">
    <citation type="submission" date="2025-08" db="UniProtKB">
        <authorList>
            <consortium name="RefSeq"/>
        </authorList>
    </citation>
    <scope>IDENTIFICATION</scope>
</reference>
<feature type="region of interest" description="Disordered" evidence="7">
    <location>
        <begin position="216"/>
        <end position="237"/>
    </location>
</feature>
<feature type="domain" description="PHD-type" evidence="8">
    <location>
        <begin position="803"/>
        <end position="853"/>
    </location>
</feature>
<feature type="compositionally biased region" description="Basic residues" evidence="7">
    <location>
        <begin position="1259"/>
        <end position="1288"/>
    </location>
</feature>
<feature type="region of interest" description="Disordered" evidence="7">
    <location>
        <begin position="313"/>
        <end position="688"/>
    </location>
</feature>
<keyword evidence="5" id="KW-0539">Nucleus</keyword>
<dbReference type="InterPro" id="IPR011011">
    <property type="entry name" value="Znf_FYVE_PHD"/>
</dbReference>
<dbReference type="GO" id="GO:0008270">
    <property type="term" value="F:zinc ion binding"/>
    <property type="evidence" value="ECO:0007669"/>
    <property type="project" value="UniProtKB-KW"/>
</dbReference>
<sequence length="1625" mass="180891">MTEEADSNESRILEEPVVEAEATSCDDIPDFAVLCSFLDRFGSQLGIPCSIKEVQFMLEKQGNVSEQLIDIHVKLLRKILSGANKVRFEKHLAKFCESFLTPYNFSLVVCLQNEGYAKLDLASKVHILKGLLELQFDFNTKFKQTVNEKTSEELRLLPLGRDVDGMVYWLQVDEDLNVRLFSEDLDDEHSFKLLHKTKEELGEFIEALKKLKGEKFKGDNTPKRPMVKPKKAENEDTKAGIKEEISKYEEPVGDEDADGPSIKVEIKREVEEKKELVEDLCIRQNENSRSSGENQLAFKAKFENEAHCQPLKAEAPVVGMPEAAHSASSKEVPGSIDTAATDLSLPHLPTPPHEQEQRLPAAPQSAVHSPPVPHKKKSTDDDKTDHAAEDLRTGKKDASGADVDDDDDDEGETLAPREDDIGASTEAAPGDKMDVDVPESKERIDSESSGKIGEEQEAKHAETKQEDEIPPSTCVEKESEAQSEKDVVQEDKDSIEDRQMEVDKDIEPEPLEPAKPEGIDAADALAQPQAQEAAETSAEQEEPVEEAAPKKRGRGRPKRGHGKEKSAASTDDKKPKTAKGRKSRTADDDDEDYDGGKAARKKSRPENEEDEDEDDDPPKEPKKLSREARALLAEAERLRKAEEADADTEGRPRRSCRMRREVEKYAVSDDEASKKKRKSKADKEEEKEVVFVTSKNAKNAKKAAKEMLKAQKLAHKELMKKLKGKKKRGRKGESDEDDADSMDGLLYGEEYEEHEEDVLHFDYNDEDEFACDEDIADGEFTHEEVKKARTAKKADETKAVVDDEPCRKCNKSDHPEFILLCDSCDAGYHMSCLKPALMVIPLGNWYCPPCEHDALIEALNGKLSFIEAEWEKRQKEITRKQRLAFVSINIGNVLPTGKRDVNTKKTFADEEDFEDEESEISEVGSSDDDDGEFSDDSSGQPRRRRAARRGDAIREKMQEYDKIMREAIDDEEDIEQQRSSPPRKRSGKDMSNFLPESDEDGSAKKTKRRRKSKLSDLNAADSEEDSDDSEFQASDYSDIEINKRKPKKGRRRKFASDDEEEEDSEAGSDASWGRSNVRSAKRSAARRKNPLSREKSSKSEYEWDPNQICSRSPNLHSAFFTEGGSRWDDYDSEASQSFKASSDDSGDFCKPRKRQTVNYAESSDEEDEKPRASTRRKKPSDDEVSINEEEEEDEDDDDESTPEEDPSNEEDRSGSEDDEDDDEEDEDEDDDGSDSDAVARRKKKKLAQKQKKGSDRSASKKGRGSSKKVGKPAKKKPAAKSGKRKKKKNLSDDDDDSDDGSDWDMPKRKSKAQKVSKDDDDFEPEREEAVTGANEVVRRNGRAEASKARAKIIESDDNEDEEEEEFEEEDAPKAWPPLPSHLMANMSKQKKQKQSLEDTETPKQAAPQAPIATEAALPIRPPETLQNVALQQQSPIAVAAVPATVFAQVPQAAVASSVLPTVVIPSVPTAVVASVVPNVLSVAPPMAAVSAAAHPMVAAAHNGLRTVYPPSTAGLMQYPPTTGQSPEDLAQYYQTPGYSYPAQYAYPPHHQAPPMPGYPAAAYSGAPYAHESFPEWGPSGPQAQVVASAVEEKPSENFSISNILQQGEPNEDMDSVTSIGNLMGK</sequence>
<feature type="compositionally biased region" description="Basic residues" evidence="7">
    <location>
        <begin position="1044"/>
        <end position="1053"/>
    </location>
</feature>
<feature type="compositionally biased region" description="Basic and acidic residues" evidence="7">
    <location>
        <begin position="475"/>
        <end position="518"/>
    </location>
</feature>
<feature type="compositionally biased region" description="Low complexity" evidence="7">
    <location>
        <begin position="521"/>
        <end position="537"/>
    </location>
</feature>
<organism evidence="9 10">
    <name type="scientific">Galendromus occidentalis</name>
    <name type="common">western predatory mite</name>
    <dbReference type="NCBI Taxonomy" id="34638"/>
    <lineage>
        <taxon>Eukaryota</taxon>
        <taxon>Metazoa</taxon>
        <taxon>Ecdysozoa</taxon>
        <taxon>Arthropoda</taxon>
        <taxon>Chelicerata</taxon>
        <taxon>Arachnida</taxon>
        <taxon>Acari</taxon>
        <taxon>Parasitiformes</taxon>
        <taxon>Mesostigmata</taxon>
        <taxon>Gamasina</taxon>
        <taxon>Phytoseioidea</taxon>
        <taxon>Phytoseiidae</taxon>
        <taxon>Typhlodrominae</taxon>
        <taxon>Galendromus</taxon>
    </lineage>
</organism>
<feature type="compositionally biased region" description="Acidic residues" evidence="7">
    <location>
        <begin position="607"/>
        <end position="617"/>
    </location>
</feature>
<dbReference type="InterPro" id="IPR013083">
    <property type="entry name" value="Znf_RING/FYVE/PHD"/>
</dbReference>
<dbReference type="GO" id="GO:0042393">
    <property type="term" value="F:histone binding"/>
    <property type="evidence" value="ECO:0007669"/>
    <property type="project" value="TreeGrafter"/>
</dbReference>
<evidence type="ECO:0000256" key="1">
    <source>
        <dbReference type="ARBA" id="ARBA00004123"/>
    </source>
</evidence>
<evidence type="ECO:0000313" key="9">
    <source>
        <dbReference type="Proteomes" id="UP000694867"/>
    </source>
</evidence>
<feature type="compositionally biased region" description="Acidic residues" evidence="7">
    <location>
        <begin position="1057"/>
        <end position="1066"/>
    </location>
</feature>
<feature type="compositionally biased region" description="Basic and acidic residues" evidence="7">
    <location>
        <begin position="378"/>
        <end position="399"/>
    </location>
</feature>
<feature type="compositionally biased region" description="Basic and acidic residues" evidence="7">
    <location>
        <begin position="429"/>
        <end position="467"/>
    </location>
</feature>
<comment type="subcellular location">
    <subcellularLocation>
        <location evidence="1">Nucleus</location>
    </subcellularLocation>
</comment>
<dbReference type="Proteomes" id="UP000694867">
    <property type="component" value="Unplaced"/>
</dbReference>
<evidence type="ECO:0000256" key="4">
    <source>
        <dbReference type="ARBA" id="ARBA00022833"/>
    </source>
</evidence>
<dbReference type="InterPro" id="IPR028938">
    <property type="entry name" value="Rsf1-like"/>
</dbReference>
<evidence type="ECO:0000256" key="6">
    <source>
        <dbReference type="PROSITE-ProRule" id="PRU00146"/>
    </source>
</evidence>
<feature type="compositionally biased region" description="Acidic residues" evidence="7">
    <location>
        <begin position="1292"/>
        <end position="1302"/>
    </location>
</feature>
<keyword evidence="2" id="KW-0479">Metal-binding</keyword>
<feature type="compositionally biased region" description="Basic and acidic residues" evidence="7">
    <location>
        <begin position="1091"/>
        <end position="1101"/>
    </location>
</feature>
<feature type="compositionally biased region" description="Acidic residues" evidence="7">
    <location>
        <begin position="909"/>
        <end position="935"/>
    </location>
</feature>
<evidence type="ECO:0000259" key="8">
    <source>
        <dbReference type="PROSITE" id="PS50016"/>
    </source>
</evidence>
<dbReference type="SUPFAM" id="SSF57903">
    <property type="entry name" value="FYVE/PHD zinc finger"/>
    <property type="match status" value="1"/>
</dbReference>
<evidence type="ECO:0000256" key="3">
    <source>
        <dbReference type="ARBA" id="ARBA00022771"/>
    </source>
</evidence>
<feature type="region of interest" description="Disordered" evidence="7">
    <location>
        <begin position="714"/>
        <end position="742"/>
    </location>
</feature>
<feature type="compositionally biased region" description="Basic residues" evidence="7">
    <location>
        <begin position="1079"/>
        <end position="1090"/>
    </location>
</feature>
<feature type="compositionally biased region" description="Basic residues" evidence="7">
    <location>
        <begin position="550"/>
        <end position="562"/>
    </location>
</feature>
<dbReference type="PANTHER" id="PTHR14296:SF16">
    <property type="entry name" value="REMODELING AND SPACING FACTOR 1"/>
    <property type="match status" value="1"/>
</dbReference>
<feature type="compositionally biased region" description="Acidic residues" evidence="7">
    <location>
        <begin position="1216"/>
        <end position="1234"/>
    </location>
</feature>
<dbReference type="GO" id="GO:0031213">
    <property type="term" value="C:RSF complex"/>
    <property type="evidence" value="ECO:0007669"/>
    <property type="project" value="InterPro"/>
</dbReference>
<feature type="compositionally biased region" description="Basic and acidic residues" evidence="7">
    <location>
        <begin position="618"/>
        <end position="673"/>
    </location>
</feature>
<dbReference type="Gene3D" id="3.30.40.10">
    <property type="entry name" value="Zinc/RING finger domain, C3HC4 (zinc finger)"/>
    <property type="match status" value="1"/>
</dbReference>
<keyword evidence="3 6" id="KW-0863">Zinc-finger</keyword>
<dbReference type="InterPro" id="IPR000637">
    <property type="entry name" value="HMGI/Y_DNA-bd_CS"/>
</dbReference>
<keyword evidence="4" id="KW-0862">Zinc</keyword>
<dbReference type="SMART" id="SM00249">
    <property type="entry name" value="PHD"/>
    <property type="match status" value="1"/>
</dbReference>
<feature type="compositionally biased region" description="Basic residues" evidence="7">
    <location>
        <begin position="721"/>
        <end position="730"/>
    </location>
</feature>
<evidence type="ECO:0000256" key="2">
    <source>
        <dbReference type="ARBA" id="ARBA00022723"/>
    </source>
</evidence>
<feature type="compositionally biased region" description="Low complexity" evidence="7">
    <location>
        <begin position="1067"/>
        <end position="1078"/>
    </location>
</feature>
<dbReference type="PROSITE" id="PS00354">
    <property type="entry name" value="HMGI_Y"/>
    <property type="match status" value="1"/>
</dbReference>
<name>A0AAJ7SDQ2_9ACAR</name>
<accession>A0AAJ7SDQ2</accession>
<evidence type="ECO:0000256" key="7">
    <source>
        <dbReference type="SAM" id="MobiDB-lite"/>
    </source>
</evidence>
<dbReference type="GeneID" id="100898311"/>
<dbReference type="KEGG" id="goe:100898311"/>
<feature type="compositionally biased region" description="Acidic residues" evidence="7">
    <location>
        <begin position="1021"/>
        <end position="1030"/>
    </location>
</feature>
<feature type="compositionally biased region" description="Basic and acidic residues" evidence="7">
    <location>
        <begin position="563"/>
        <end position="575"/>
    </location>
</feature>
<dbReference type="Pfam" id="PF00628">
    <property type="entry name" value="PHD"/>
    <property type="match status" value="1"/>
</dbReference>
<keyword evidence="9" id="KW-1185">Reference proteome</keyword>
<dbReference type="GO" id="GO:0045892">
    <property type="term" value="P:negative regulation of DNA-templated transcription"/>
    <property type="evidence" value="ECO:0007669"/>
    <property type="project" value="TreeGrafter"/>
</dbReference>
<feature type="compositionally biased region" description="Acidic residues" evidence="7">
    <location>
        <begin position="402"/>
        <end position="412"/>
    </location>
</feature>
<gene>
    <name evidence="10" type="primary">LOC100898311</name>
</gene>
<feature type="region of interest" description="Disordered" evidence="7">
    <location>
        <begin position="903"/>
        <end position="1410"/>
    </location>
</feature>
<feature type="compositionally biased region" description="Acidic residues" evidence="7">
    <location>
        <begin position="1182"/>
        <end position="1208"/>
    </location>
</feature>
<dbReference type="CDD" id="cd15543">
    <property type="entry name" value="PHD_RSF1"/>
    <property type="match status" value="1"/>
</dbReference>
<feature type="compositionally biased region" description="Basic and acidic residues" evidence="7">
    <location>
        <begin position="1336"/>
        <end position="1354"/>
    </location>
</feature>
<feature type="compositionally biased region" description="Basic residues" evidence="7">
    <location>
        <begin position="1240"/>
        <end position="1251"/>
    </location>
</feature>
<evidence type="ECO:0000256" key="5">
    <source>
        <dbReference type="ARBA" id="ARBA00023242"/>
    </source>
</evidence>
<proteinExistence type="predicted"/>
<dbReference type="PROSITE" id="PS50016">
    <property type="entry name" value="ZF_PHD_2"/>
    <property type="match status" value="1"/>
</dbReference>
<dbReference type="PANTHER" id="PTHR14296">
    <property type="entry name" value="REMODELING AND SPACING FACTOR 1"/>
    <property type="match status" value="1"/>
</dbReference>
<dbReference type="InterPro" id="IPR019786">
    <property type="entry name" value="Zinc_finger_PHD-type_CS"/>
</dbReference>
<protein>
    <submittedName>
        <fullName evidence="10">Remodeling and spacing factor 1</fullName>
    </submittedName>
</protein>
<dbReference type="RefSeq" id="XP_028966846.1">
    <property type="nucleotide sequence ID" value="XM_029111013.1"/>
</dbReference>
<feature type="compositionally biased region" description="Acidic residues" evidence="7">
    <location>
        <begin position="1355"/>
        <end position="1370"/>
    </location>
</feature>
<dbReference type="InterPro" id="IPR001965">
    <property type="entry name" value="Znf_PHD"/>
</dbReference>
<dbReference type="InterPro" id="IPR019787">
    <property type="entry name" value="Znf_PHD-finger"/>
</dbReference>
<dbReference type="PROSITE" id="PS01359">
    <property type="entry name" value="ZF_PHD_1"/>
    <property type="match status" value="1"/>
</dbReference>
<feature type="compositionally biased region" description="Basic and acidic residues" evidence="7">
    <location>
        <begin position="948"/>
        <end position="967"/>
    </location>
</feature>
<evidence type="ECO:0000313" key="10">
    <source>
        <dbReference type="RefSeq" id="XP_028966846.1"/>
    </source>
</evidence>